<keyword evidence="4 9" id="KW-0812">Transmembrane</keyword>
<gene>
    <name evidence="10" type="primary">urtB</name>
    <name evidence="10" type="ORF">ENR64_05825</name>
</gene>
<evidence type="ECO:0000256" key="7">
    <source>
        <dbReference type="ARBA" id="ARBA00023136"/>
    </source>
</evidence>
<sequence length="285" mass="30160">MLSSILSGLSIGSVLLLVALGLTVIYGSMGIINMAHGELVMLGAYVTVFSERFLRLPFLLCLPLAFGVTAGLGLLIERVVVRRLYGRLLDTLLATWGIGIILQQVIRLSFGPELQNVSVPGFLTGEYRIGEVSLQAYRLAIFLVALALFAIALLILYRTDFGTQLRAVTQNPQISACNGINVNQIRSYTFALGSGLAGVAGVMVSGFNAVSPTMGTNYVVDSFIVVVVGGVSSLVGTVASSALLGSVNSVVAWMSNDVLAKVVLLGLAIAVIRFFPKGLFTIQSR</sequence>
<dbReference type="EMBL" id="DSRU01000066">
    <property type="protein sequence ID" value="HFM97279.1"/>
    <property type="molecule type" value="Genomic_DNA"/>
</dbReference>
<evidence type="ECO:0000256" key="9">
    <source>
        <dbReference type="SAM" id="Phobius"/>
    </source>
</evidence>
<reference evidence="10" key="1">
    <citation type="journal article" date="2020" name="mSystems">
        <title>Genome- and Community-Level Interaction Insights into Carbon Utilization and Element Cycling Functions of Hydrothermarchaeota in Hydrothermal Sediment.</title>
        <authorList>
            <person name="Zhou Z."/>
            <person name="Liu Y."/>
            <person name="Xu W."/>
            <person name="Pan J."/>
            <person name="Luo Z.H."/>
            <person name="Li M."/>
        </authorList>
    </citation>
    <scope>NUCLEOTIDE SEQUENCE [LARGE SCALE GENOMIC DNA]</scope>
    <source>
        <strain evidence="10">SpSt-418</strain>
    </source>
</reference>
<feature type="transmembrane region" description="Helical" evidence="9">
    <location>
        <begin position="12"/>
        <end position="36"/>
    </location>
</feature>
<evidence type="ECO:0000256" key="8">
    <source>
        <dbReference type="ARBA" id="ARBA00037998"/>
    </source>
</evidence>
<evidence type="ECO:0000256" key="1">
    <source>
        <dbReference type="ARBA" id="ARBA00004651"/>
    </source>
</evidence>
<evidence type="ECO:0000256" key="4">
    <source>
        <dbReference type="ARBA" id="ARBA00022692"/>
    </source>
</evidence>
<dbReference type="GO" id="GO:0006865">
    <property type="term" value="P:amino acid transport"/>
    <property type="evidence" value="ECO:0007669"/>
    <property type="project" value="UniProtKB-KW"/>
</dbReference>
<comment type="subcellular location">
    <subcellularLocation>
        <location evidence="1">Cell membrane</location>
        <topology evidence="1">Multi-pass membrane protein</topology>
    </subcellularLocation>
</comment>
<feature type="transmembrane region" description="Helical" evidence="9">
    <location>
        <begin position="222"/>
        <end position="246"/>
    </location>
</feature>
<dbReference type="GO" id="GO:0005886">
    <property type="term" value="C:plasma membrane"/>
    <property type="evidence" value="ECO:0007669"/>
    <property type="project" value="UniProtKB-SubCell"/>
</dbReference>
<feature type="transmembrane region" description="Helical" evidence="9">
    <location>
        <begin position="188"/>
        <end position="210"/>
    </location>
</feature>
<dbReference type="CDD" id="cd06582">
    <property type="entry name" value="TM_PBP1_LivH_like"/>
    <property type="match status" value="1"/>
</dbReference>
<name>A0A7C3PE28_9CYAN</name>
<dbReference type="InterPro" id="IPR001851">
    <property type="entry name" value="ABC_transp_permease"/>
</dbReference>
<dbReference type="GO" id="GO:0022857">
    <property type="term" value="F:transmembrane transporter activity"/>
    <property type="evidence" value="ECO:0007669"/>
    <property type="project" value="InterPro"/>
</dbReference>
<evidence type="ECO:0000256" key="6">
    <source>
        <dbReference type="ARBA" id="ARBA00022989"/>
    </source>
</evidence>
<evidence type="ECO:0000256" key="2">
    <source>
        <dbReference type="ARBA" id="ARBA00022448"/>
    </source>
</evidence>
<keyword evidence="2" id="KW-0813">Transport</keyword>
<accession>A0A7C3PE28</accession>
<dbReference type="NCBIfam" id="TIGR03409">
    <property type="entry name" value="urea_trans_UrtB"/>
    <property type="match status" value="1"/>
</dbReference>
<comment type="similarity">
    <text evidence="8">Belongs to the binding-protein-dependent transport system permease family. LivHM subfamily.</text>
</comment>
<keyword evidence="7 9" id="KW-0472">Membrane</keyword>
<keyword evidence="3" id="KW-1003">Cell membrane</keyword>
<dbReference type="AlphaFoldDB" id="A0A7C3PE28"/>
<comment type="caution">
    <text evidence="10">The sequence shown here is derived from an EMBL/GenBank/DDBJ whole genome shotgun (WGS) entry which is preliminary data.</text>
</comment>
<feature type="transmembrane region" description="Helical" evidence="9">
    <location>
        <begin position="258"/>
        <end position="275"/>
    </location>
</feature>
<feature type="transmembrane region" description="Helical" evidence="9">
    <location>
        <begin position="88"/>
        <end position="106"/>
    </location>
</feature>
<evidence type="ECO:0000313" key="10">
    <source>
        <dbReference type="EMBL" id="HFM97279.1"/>
    </source>
</evidence>
<dbReference type="PANTHER" id="PTHR11795">
    <property type="entry name" value="BRANCHED-CHAIN AMINO ACID TRANSPORT SYSTEM PERMEASE PROTEIN LIVH"/>
    <property type="match status" value="1"/>
</dbReference>
<protein>
    <submittedName>
        <fullName evidence="10">Urea ABC transporter permease subunit UrtB</fullName>
    </submittedName>
</protein>
<feature type="transmembrane region" description="Helical" evidence="9">
    <location>
        <begin position="136"/>
        <end position="157"/>
    </location>
</feature>
<proteinExistence type="inferred from homology"/>
<evidence type="ECO:0000256" key="3">
    <source>
        <dbReference type="ARBA" id="ARBA00022475"/>
    </source>
</evidence>
<dbReference type="Pfam" id="PF02653">
    <property type="entry name" value="BPD_transp_2"/>
    <property type="match status" value="1"/>
</dbReference>
<organism evidence="10">
    <name type="scientific">Oscillatoriales cyanobacterium SpSt-418</name>
    <dbReference type="NCBI Taxonomy" id="2282169"/>
    <lineage>
        <taxon>Bacteria</taxon>
        <taxon>Bacillati</taxon>
        <taxon>Cyanobacteriota</taxon>
        <taxon>Cyanophyceae</taxon>
        <taxon>Oscillatoriophycideae</taxon>
        <taxon>Oscillatoriales</taxon>
    </lineage>
</organism>
<evidence type="ECO:0000256" key="5">
    <source>
        <dbReference type="ARBA" id="ARBA00022970"/>
    </source>
</evidence>
<keyword evidence="6 9" id="KW-1133">Transmembrane helix</keyword>
<dbReference type="InterPro" id="IPR052157">
    <property type="entry name" value="BCAA_transport_permease"/>
</dbReference>
<dbReference type="InterPro" id="IPR017779">
    <property type="entry name" value="ABC_UrtB_bac"/>
</dbReference>
<keyword evidence="5" id="KW-0029">Amino-acid transport</keyword>
<feature type="transmembrane region" description="Helical" evidence="9">
    <location>
        <begin position="56"/>
        <end position="76"/>
    </location>
</feature>
<dbReference type="PANTHER" id="PTHR11795:SF447">
    <property type="entry name" value="ABC TRANSPORTER PERMEASE PROTEIN"/>
    <property type="match status" value="1"/>
</dbReference>